<evidence type="ECO:0000259" key="2">
    <source>
        <dbReference type="Pfam" id="PF03407"/>
    </source>
</evidence>
<feature type="signal peptide" evidence="1">
    <location>
        <begin position="1"/>
        <end position="27"/>
    </location>
</feature>
<dbReference type="Proteomes" id="UP000030748">
    <property type="component" value="Unassembled WGS sequence"/>
</dbReference>
<evidence type="ECO:0000256" key="1">
    <source>
        <dbReference type="SAM" id="SignalP"/>
    </source>
</evidence>
<dbReference type="eggNOG" id="ENOG502QS67">
    <property type="taxonomic scope" value="Eukaryota"/>
</dbReference>
<proteinExistence type="predicted"/>
<feature type="chain" id="PRO_5001508291" description="Nucleotide-diphospho-sugar transferase domain-containing protein" evidence="1">
    <location>
        <begin position="28"/>
        <end position="347"/>
    </location>
</feature>
<organism evidence="3 4">
    <name type="scientific">Erythranthe guttata</name>
    <name type="common">Yellow monkey flower</name>
    <name type="synonym">Mimulus guttatus</name>
    <dbReference type="NCBI Taxonomy" id="4155"/>
    <lineage>
        <taxon>Eukaryota</taxon>
        <taxon>Viridiplantae</taxon>
        <taxon>Streptophyta</taxon>
        <taxon>Embryophyta</taxon>
        <taxon>Tracheophyta</taxon>
        <taxon>Spermatophyta</taxon>
        <taxon>Magnoliopsida</taxon>
        <taxon>eudicotyledons</taxon>
        <taxon>Gunneridae</taxon>
        <taxon>Pentapetalae</taxon>
        <taxon>asterids</taxon>
        <taxon>lamiids</taxon>
        <taxon>Lamiales</taxon>
        <taxon>Phrymaceae</taxon>
        <taxon>Erythranthe</taxon>
    </lineage>
</organism>
<dbReference type="Pfam" id="PF03407">
    <property type="entry name" value="Nucleotid_trans"/>
    <property type="match status" value="1"/>
</dbReference>
<name>A0A022RRE3_ERYGU</name>
<dbReference type="STRING" id="4155.A0A022RRE3"/>
<evidence type="ECO:0000313" key="4">
    <source>
        <dbReference type="Proteomes" id="UP000030748"/>
    </source>
</evidence>
<dbReference type="PANTHER" id="PTHR46038">
    <property type="entry name" value="EXPRESSED PROTEIN-RELATED"/>
    <property type="match status" value="1"/>
</dbReference>
<protein>
    <recommendedName>
        <fullName evidence="2">Nucleotide-diphospho-sugar transferase domain-containing protein</fullName>
    </recommendedName>
</protein>
<dbReference type="InterPro" id="IPR044821">
    <property type="entry name" value="At1g28695/At4g15970-like"/>
</dbReference>
<dbReference type="InterPro" id="IPR005069">
    <property type="entry name" value="Nucl-diP-sugar_transferase"/>
</dbReference>
<keyword evidence="1" id="KW-0732">Signal</keyword>
<dbReference type="OrthoDB" id="540503at2759"/>
<dbReference type="PANTHER" id="PTHR46038:SF12">
    <property type="entry name" value="OS03G0731800 PROTEIN"/>
    <property type="match status" value="1"/>
</dbReference>
<accession>A0A022RRE3</accession>
<keyword evidence="4" id="KW-1185">Reference proteome</keyword>
<feature type="domain" description="Nucleotide-diphospho-sugar transferase" evidence="2">
    <location>
        <begin position="109"/>
        <end position="314"/>
    </location>
</feature>
<dbReference type="EMBL" id="KI630297">
    <property type="protein sequence ID" value="EYU42333.1"/>
    <property type="molecule type" value="Genomic_DNA"/>
</dbReference>
<evidence type="ECO:0000313" key="3">
    <source>
        <dbReference type="EMBL" id="EYU42333.1"/>
    </source>
</evidence>
<reference evidence="3 4" key="1">
    <citation type="journal article" date="2013" name="Proc. Natl. Acad. Sci. U.S.A.">
        <title>Fine-scale variation in meiotic recombination in Mimulus inferred from population shotgun sequencing.</title>
        <authorList>
            <person name="Hellsten U."/>
            <person name="Wright K.M."/>
            <person name="Jenkins J."/>
            <person name="Shu S."/>
            <person name="Yuan Y."/>
            <person name="Wessler S.R."/>
            <person name="Schmutz J."/>
            <person name="Willis J.H."/>
            <person name="Rokhsar D.S."/>
        </authorList>
    </citation>
    <scope>NUCLEOTIDE SEQUENCE [LARGE SCALE GENOMIC DNA]</scope>
    <source>
        <strain evidence="4">cv. DUN x IM62</strain>
    </source>
</reference>
<dbReference type="AlphaFoldDB" id="A0A022RRE3"/>
<sequence length="347" mass="39972">MDYPKNSIKNLAIVSLFIATLVLLCSSKPFSNYYNPFPSSSSHNHSNSAYEEKDELEKALERASMAGANKTVIIAIINKAYVEPHEDEYPTMFDLFLEGFWAGEETRPLVDRLLVVSMDETAHERCLFRRLNCYRLAGGGDGGGDRFAGEKVYMSDEFIEMMWRRTFFLLDVLKRGYSFIFTDTDIIWLRNPFATLSNDNQTLDLQISTDDFNGDPHSENNLVNTGFYFIKSNQRTISLFETWYDRRKNSTGLKEQDVLLNLVREGIFGKLGISVRFLDTLYISGFCRDSRDVGVVATVHANCCKSIRAKVADLKNVLRDWKRFKNFNDRENFKWSEHTACINSWTT</sequence>
<gene>
    <name evidence="3" type="ORF">MIMGU_mgv1a009278mg</name>
</gene>